<feature type="domain" description="ABC transmembrane type-1" evidence="11">
    <location>
        <begin position="1"/>
        <end position="296"/>
    </location>
</feature>
<evidence type="ECO:0000313" key="12">
    <source>
        <dbReference type="EMBL" id="SMO87901.1"/>
    </source>
</evidence>
<accession>A0A521EWV8</accession>
<dbReference type="InterPro" id="IPR003439">
    <property type="entry name" value="ABC_transporter-like_ATP-bd"/>
</dbReference>
<keyword evidence="4 9" id="KW-0812">Transmembrane</keyword>
<dbReference type="InterPro" id="IPR027417">
    <property type="entry name" value="P-loop_NTPase"/>
</dbReference>
<dbReference type="PROSITE" id="PS50893">
    <property type="entry name" value="ABC_TRANSPORTER_2"/>
    <property type="match status" value="1"/>
</dbReference>
<feature type="transmembrane region" description="Helical" evidence="9">
    <location>
        <begin position="156"/>
        <end position="173"/>
    </location>
</feature>
<evidence type="ECO:0000259" key="10">
    <source>
        <dbReference type="PROSITE" id="PS50893"/>
    </source>
</evidence>
<feature type="transmembrane region" description="Helical" evidence="9">
    <location>
        <begin position="50"/>
        <end position="75"/>
    </location>
</feature>
<proteinExistence type="predicted"/>
<dbReference type="PANTHER" id="PTHR24221:SF632">
    <property type="entry name" value="ATP-DEPENDENT LIPID A-CORE FLIPPASE"/>
    <property type="match status" value="1"/>
</dbReference>
<dbReference type="Pfam" id="PF00005">
    <property type="entry name" value="ABC_tran"/>
    <property type="match status" value="1"/>
</dbReference>
<dbReference type="Proteomes" id="UP000317593">
    <property type="component" value="Unassembled WGS sequence"/>
</dbReference>
<evidence type="ECO:0000256" key="9">
    <source>
        <dbReference type="SAM" id="Phobius"/>
    </source>
</evidence>
<dbReference type="GO" id="GO:0016887">
    <property type="term" value="F:ATP hydrolysis activity"/>
    <property type="evidence" value="ECO:0007669"/>
    <property type="project" value="InterPro"/>
</dbReference>
<gene>
    <name evidence="12" type="ORF">SAMN06265218_11935</name>
</gene>
<dbReference type="Gene3D" id="1.20.1560.10">
    <property type="entry name" value="ABC transporter type 1, transmembrane domain"/>
    <property type="match status" value="1"/>
</dbReference>
<dbReference type="SMART" id="SM00382">
    <property type="entry name" value="AAA"/>
    <property type="match status" value="1"/>
</dbReference>
<keyword evidence="2" id="KW-0813">Transport</keyword>
<dbReference type="AlphaFoldDB" id="A0A521EWV8"/>
<dbReference type="GO" id="GO:0005886">
    <property type="term" value="C:plasma membrane"/>
    <property type="evidence" value="ECO:0007669"/>
    <property type="project" value="UniProtKB-SubCell"/>
</dbReference>
<feature type="transmembrane region" description="Helical" evidence="9">
    <location>
        <begin position="267"/>
        <end position="287"/>
    </location>
</feature>
<dbReference type="InterPro" id="IPR039421">
    <property type="entry name" value="Type_1_exporter"/>
</dbReference>
<dbReference type="InterPro" id="IPR036640">
    <property type="entry name" value="ABC1_TM_sf"/>
</dbReference>
<evidence type="ECO:0000256" key="7">
    <source>
        <dbReference type="ARBA" id="ARBA00022989"/>
    </source>
</evidence>
<dbReference type="PANTHER" id="PTHR24221">
    <property type="entry name" value="ATP-BINDING CASSETTE SUB-FAMILY B"/>
    <property type="match status" value="1"/>
</dbReference>
<dbReference type="GO" id="GO:0140359">
    <property type="term" value="F:ABC-type transporter activity"/>
    <property type="evidence" value="ECO:0007669"/>
    <property type="project" value="InterPro"/>
</dbReference>
<comment type="subcellular location">
    <subcellularLocation>
        <location evidence="1">Cell membrane</location>
        <topology evidence="1">Multi-pass membrane protein</topology>
    </subcellularLocation>
</comment>
<dbReference type="SUPFAM" id="SSF52540">
    <property type="entry name" value="P-loop containing nucleoside triphosphate hydrolases"/>
    <property type="match status" value="1"/>
</dbReference>
<evidence type="ECO:0000259" key="11">
    <source>
        <dbReference type="PROSITE" id="PS50929"/>
    </source>
</evidence>
<dbReference type="InterPro" id="IPR017871">
    <property type="entry name" value="ABC_transporter-like_CS"/>
</dbReference>
<dbReference type="GO" id="GO:0005524">
    <property type="term" value="F:ATP binding"/>
    <property type="evidence" value="ECO:0007669"/>
    <property type="project" value="UniProtKB-KW"/>
</dbReference>
<dbReference type="SUPFAM" id="SSF90123">
    <property type="entry name" value="ABC transporter transmembrane region"/>
    <property type="match status" value="1"/>
</dbReference>
<evidence type="ECO:0000256" key="4">
    <source>
        <dbReference type="ARBA" id="ARBA00022692"/>
    </source>
</evidence>
<organism evidence="12 13">
    <name type="scientific">Fodinibius sediminis</name>
    <dbReference type="NCBI Taxonomy" id="1214077"/>
    <lineage>
        <taxon>Bacteria</taxon>
        <taxon>Pseudomonadati</taxon>
        <taxon>Balneolota</taxon>
        <taxon>Balneolia</taxon>
        <taxon>Balneolales</taxon>
        <taxon>Balneolaceae</taxon>
        <taxon>Fodinibius</taxon>
    </lineage>
</organism>
<sequence>MMLLASLLEVLGIGMIPVFVTTVADPEKILSYPVLGDMLQGIGVTNSESLVIYGALLLIVVYIVKNTYLGFFLYIKKKFIENRGVYLQDRVFRAYMTAPYSFYINRNSAELLRNVTAEVNKVVSGTLMPFMEVSLNFTMFLFIIGTLLIFEPLITVVSIVLLGGGGYLFLYYTKQKTQEYGRDNREARKEKNKAVLQGLNGFKDARVLNREESFLDHYRFNAERSKKANTYEYVVGKLPKPIIETLAVGGILSIALLMVWQGRDVGAIIPVLSLFGAATVKLMPVLNQVINQSTKIRYNAFSVYAIYDDLKILENDYRTFRMKVLGNQNKVALDHEIVLNSVSYNYPNTNEYAVQDVSIGIREGSAIAFVGPSGAGKTTLVDIILGLLEPKKGTITADEVDIFENIRGWQKNVGYIPQSIYLLDETIKRNIAFGIPDNEISDQKLWDAIRAAQLGDLINRLSEGIETVVGERGVRLSGGQQQRIGIARALYDNPQVLVMDEATSSLDNLTEKYVIEAIERLRGNRTIIMIAHRLSTVKNCDAIYMMKEGRIVDQGTYDELLENSADFRKMSLTE</sequence>
<dbReference type="Pfam" id="PF00664">
    <property type="entry name" value="ABC_membrane"/>
    <property type="match status" value="1"/>
</dbReference>
<evidence type="ECO:0000256" key="5">
    <source>
        <dbReference type="ARBA" id="ARBA00022741"/>
    </source>
</evidence>
<evidence type="ECO:0000313" key="13">
    <source>
        <dbReference type="Proteomes" id="UP000317593"/>
    </source>
</evidence>
<keyword evidence="3" id="KW-1003">Cell membrane</keyword>
<evidence type="ECO:0000256" key="1">
    <source>
        <dbReference type="ARBA" id="ARBA00004651"/>
    </source>
</evidence>
<feature type="domain" description="ABC transporter" evidence="10">
    <location>
        <begin position="337"/>
        <end position="573"/>
    </location>
</feature>
<evidence type="ECO:0000256" key="8">
    <source>
        <dbReference type="ARBA" id="ARBA00023136"/>
    </source>
</evidence>
<dbReference type="InterPro" id="IPR011527">
    <property type="entry name" value="ABC1_TM_dom"/>
</dbReference>
<name>A0A521EWV8_9BACT</name>
<keyword evidence="6" id="KW-0067">ATP-binding</keyword>
<dbReference type="GO" id="GO:0034040">
    <property type="term" value="F:ATPase-coupled lipid transmembrane transporter activity"/>
    <property type="evidence" value="ECO:0007669"/>
    <property type="project" value="TreeGrafter"/>
</dbReference>
<dbReference type="EMBL" id="FXTH01000019">
    <property type="protein sequence ID" value="SMO87901.1"/>
    <property type="molecule type" value="Genomic_DNA"/>
</dbReference>
<keyword evidence="8 9" id="KW-0472">Membrane</keyword>
<dbReference type="PROSITE" id="PS00211">
    <property type="entry name" value="ABC_TRANSPORTER_1"/>
    <property type="match status" value="1"/>
</dbReference>
<dbReference type="InterPro" id="IPR003593">
    <property type="entry name" value="AAA+_ATPase"/>
</dbReference>
<dbReference type="Gene3D" id="3.40.50.300">
    <property type="entry name" value="P-loop containing nucleotide triphosphate hydrolases"/>
    <property type="match status" value="1"/>
</dbReference>
<evidence type="ECO:0000256" key="2">
    <source>
        <dbReference type="ARBA" id="ARBA00022448"/>
    </source>
</evidence>
<dbReference type="PROSITE" id="PS50929">
    <property type="entry name" value="ABC_TM1F"/>
    <property type="match status" value="1"/>
</dbReference>
<protein>
    <submittedName>
        <fullName evidence="12">ABC-type multidrug transport system, ATPase and permease component</fullName>
    </submittedName>
</protein>
<reference evidence="12 13" key="1">
    <citation type="submission" date="2017-05" db="EMBL/GenBank/DDBJ databases">
        <authorList>
            <person name="Varghese N."/>
            <person name="Submissions S."/>
        </authorList>
    </citation>
    <scope>NUCLEOTIDE SEQUENCE [LARGE SCALE GENOMIC DNA]</scope>
    <source>
        <strain evidence="12 13">DSM 21194</strain>
    </source>
</reference>
<keyword evidence="7 9" id="KW-1133">Transmembrane helix</keyword>
<keyword evidence="5" id="KW-0547">Nucleotide-binding</keyword>
<evidence type="ECO:0000256" key="6">
    <source>
        <dbReference type="ARBA" id="ARBA00022840"/>
    </source>
</evidence>
<keyword evidence="13" id="KW-1185">Reference proteome</keyword>
<feature type="transmembrane region" description="Helical" evidence="9">
    <location>
        <begin position="242"/>
        <end position="261"/>
    </location>
</feature>
<feature type="transmembrane region" description="Helical" evidence="9">
    <location>
        <begin position="133"/>
        <end position="150"/>
    </location>
</feature>
<evidence type="ECO:0000256" key="3">
    <source>
        <dbReference type="ARBA" id="ARBA00022475"/>
    </source>
</evidence>
<dbReference type="FunFam" id="3.40.50.300:FF:000221">
    <property type="entry name" value="Multidrug ABC transporter ATP-binding protein"/>
    <property type="match status" value="1"/>
</dbReference>